<dbReference type="Gene3D" id="1.20.1250.20">
    <property type="entry name" value="MFS general substrate transporter like domains"/>
    <property type="match status" value="1"/>
</dbReference>
<dbReference type="OrthoDB" id="6133115at2759"/>
<name>A0A074X706_AURPU</name>
<dbReference type="AlphaFoldDB" id="A0A074X706"/>
<keyword evidence="3 7" id="KW-0813">Transport</keyword>
<evidence type="ECO:0000256" key="7">
    <source>
        <dbReference type="RuleBase" id="RU003346"/>
    </source>
</evidence>
<feature type="domain" description="Major facilitator superfamily (MFS) profile" evidence="9">
    <location>
        <begin position="18"/>
        <end position="462"/>
    </location>
</feature>
<evidence type="ECO:0000256" key="8">
    <source>
        <dbReference type="SAM" id="Phobius"/>
    </source>
</evidence>
<feature type="transmembrane region" description="Helical" evidence="8">
    <location>
        <begin position="154"/>
        <end position="173"/>
    </location>
</feature>
<dbReference type="GeneID" id="40752749"/>
<keyword evidence="5 8" id="KW-1133">Transmembrane helix</keyword>
<evidence type="ECO:0000256" key="3">
    <source>
        <dbReference type="ARBA" id="ARBA00022448"/>
    </source>
</evidence>
<comment type="subcellular location">
    <subcellularLocation>
        <location evidence="1">Membrane</location>
        <topology evidence="1">Multi-pass membrane protein</topology>
    </subcellularLocation>
</comment>
<reference evidence="10 11" key="1">
    <citation type="journal article" date="2014" name="BMC Genomics">
        <title>Genome sequencing of four Aureobasidium pullulans varieties: biotechnological potential, stress tolerance, and description of new species.</title>
        <authorList>
            <person name="Gostin Ar C."/>
            <person name="Ohm R.A."/>
            <person name="Kogej T."/>
            <person name="Sonjak S."/>
            <person name="Turk M."/>
            <person name="Zajc J."/>
            <person name="Zalar P."/>
            <person name="Grube M."/>
            <person name="Sun H."/>
            <person name="Han J."/>
            <person name="Sharma A."/>
            <person name="Chiniquy J."/>
            <person name="Ngan C.Y."/>
            <person name="Lipzen A."/>
            <person name="Barry K."/>
            <person name="Grigoriev I.V."/>
            <person name="Gunde-Cimerman N."/>
        </authorList>
    </citation>
    <scope>NUCLEOTIDE SEQUENCE [LARGE SCALE GENOMIC DNA]</scope>
    <source>
        <strain evidence="10 11">EXF-150</strain>
    </source>
</reference>
<evidence type="ECO:0000259" key="9">
    <source>
        <dbReference type="PROSITE" id="PS50850"/>
    </source>
</evidence>
<feature type="transmembrane region" description="Helical" evidence="8">
    <location>
        <begin position="369"/>
        <end position="391"/>
    </location>
</feature>
<dbReference type="GO" id="GO:0005351">
    <property type="term" value="F:carbohydrate:proton symporter activity"/>
    <property type="evidence" value="ECO:0007669"/>
    <property type="project" value="TreeGrafter"/>
</dbReference>
<proteinExistence type="inferred from homology"/>
<evidence type="ECO:0000313" key="10">
    <source>
        <dbReference type="EMBL" id="KEQ81133.1"/>
    </source>
</evidence>
<dbReference type="RefSeq" id="XP_029757320.1">
    <property type="nucleotide sequence ID" value="XM_029910443.1"/>
</dbReference>
<dbReference type="SUPFAM" id="SSF103473">
    <property type="entry name" value="MFS general substrate transporter"/>
    <property type="match status" value="1"/>
</dbReference>
<gene>
    <name evidence="10" type="ORF">M438DRAFT_97465</name>
</gene>
<feature type="transmembrane region" description="Helical" evidence="8">
    <location>
        <begin position="440"/>
        <end position="458"/>
    </location>
</feature>
<comment type="similarity">
    <text evidence="2 7">Belongs to the major facilitator superfamily. Sugar transporter (TC 2.A.1.1) family.</text>
</comment>
<feature type="transmembrane region" description="Helical" evidence="8">
    <location>
        <begin position="273"/>
        <end position="296"/>
    </location>
</feature>
<dbReference type="PROSITE" id="PS00217">
    <property type="entry name" value="SUGAR_TRANSPORT_2"/>
    <property type="match status" value="1"/>
</dbReference>
<keyword evidence="11" id="KW-1185">Reference proteome</keyword>
<dbReference type="PANTHER" id="PTHR48022:SF10">
    <property type="entry name" value="MAJOR FACILITATOR SUPERFAMILY (MFS) PROFILE DOMAIN-CONTAINING PROTEIN"/>
    <property type="match status" value="1"/>
</dbReference>
<feature type="transmembrane region" description="Helical" evidence="8">
    <location>
        <begin position="97"/>
        <end position="116"/>
    </location>
</feature>
<evidence type="ECO:0000256" key="2">
    <source>
        <dbReference type="ARBA" id="ARBA00010992"/>
    </source>
</evidence>
<keyword evidence="6 8" id="KW-0472">Membrane</keyword>
<dbReference type="InterPro" id="IPR036259">
    <property type="entry name" value="MFS_trans_sf"/>
</dbReference>
<dbReference type="InterPro" id="IPR050360">
    <property type="entry name" value="MFS_Sugar_Transporters"/>
</dbReference>
<dbReference type="PROSITE" id="PS50850">
    <property type="entry name" value="MFS"/>
    <property type="match status" value="1"/>
</dbReference>
<evidence type="ECO:0000313" key="11">
    <source>
        <dbReference type="Proteomes" id="UP000030706"/>
    </source>
</evidence>
<feature type="transmembrane region" description="Helical" evidence="8">
    <location>
        <begin position="69"/>
        <end position="90"/>
    </location>
</feature>
<dbReference type="FunFam" id="1.20.1250.20:FF:000078">
    <property type="entry name" value="MFS maltose transporter, putative"/>
    <property type="match status" value="1"/>
</dbReference>
<dbReference type="InterPro" id="IPR003663">
    <property type="entry name" value="Sugar/inositol_transpt"/>
</dbReference>
<feature type="transmembrane region" description="Helical" evidence="8">
    <location>
        <begin position="308"/>
        <end position="330"/>
    </location>
</feature>
<evidence type="ECO:0000256" key="6">
    <source>
        <dbReference type="ARBA" id="ARBA00023136"/>
    </source>
</evidence>
<dbReference type="HOGENOM" id="CLU_001265_30_1_1"/>
<dbReference type="EMBL" id="KL584993">
    <property type="protein sequence ID" value="KEQ81133.1"/>
    <property type="molecule type" value="Genomic_DNA"/>
</dbReference>
<dbReference type="NCBIfam" id="TIGR00879">
    <property type="entry name" value="SP"/>
    <property type="match status" value="1"/>
</dbReference>
<dbReference type="InterPro" id="IPR005828">
    <property type="entry name" value="MFS_sugar_transport-like"/>
</dbReference>
<feature type="transmembrane region" description="Helical" evidence="8">
    <location>
        <begin position="403"/>
        <end position="428"/>
    </location>
</feature>
<evidence type="ECO:0000256" key="5">
    <source>
        <dbReference type="ARBA" id="ARBA00022989"/>
    </source>
</evidence>
<evidence type="ECO:0000256" key="1">
    <source>
        <dbReference type="ARBA" id="ARBA00004141"/>
    </source>
</evidence>
<dbReference type="GO" id="GO:0016020">
    <property type="term" value="C:membrane"/>
    <property type="evidence" value="ECO:0007669"/>
    <property type="project" value="UniProtKB-SubCell"/>
</dbReference>
<dbReference type="Proteomes" id="UP000030706">
    <property type="component" value="Unassembled WGS sequence"/>
</dbReference>
<evidence type="ECO:0000256" key="4">
    <source>
        <dbReference type="ARBA" id="ARBA00022692"/>
    </source>
</evidence>
<dbReference type="InterPro" id="IPR005829">
    <property type="entry name" value="Sugar_transporter_CS"/>
</dbReference>
<feature type="transmembrane region" description="Helical" evidence="8">
    <location>
        <begin position="337"/>
        <end position="357"/>
    </location>
</feature>
<dbReference type="Pfam" id="PF00083">
    <property type="entry name" value="Sugar_tr"/>
    <property type="match status" value="1"/>
</dbReference>
<protein>
    <submittedName>
        <fullName evidence="10">MFS transporter</fullName>
    </submittedName>
</protein>
<dbReference type="InterPro" id="IPR020846">
    <property type="entry name" value="MFS_dom"/>
</dbReference>
<dbReference type="PANTHER" id="PTHR48022">
    <property type="entry name" value="PLASTIDIC GLUCOSE TRANSPORTER 4"/>
    <property type="match status" value="1"/>
</dbReference>
<accession>A0A074X706</accession>
<organism evidence="10 11">
    <name type="scientific">Aureobasidium pullulans EXF-150</name>
    <dbReference type="NCBI Taxonomy" id="1043002"/>
    <lineage>
        <taxon>Eukaryota</taxon>
        <taxon>Fungi</taxon>
        <taxon>Dikarya</taxon>
        <taxon>Ascomycota</taxon>
        <taxon>Pezizomycotina</taxon>
        <taxon>Dothideomycetes</taxon>
        <taxon>Dothideomycetidae</taxon>
        <taxon>Dothideales</taxon>
        <taxon>Saccotheciaceae</taxon>
        <taxon>Aureobasidium</taxon>
    </lineage>
</organism>
<feature type="transmembrane region" description="Helical" evidence="8">
    <location>
        <begin position="185"/>
        <end position="207"/>
    </location>
</feature>
<sequence length="528" mass="57643">MAAHNEDSLLANWKCMIAVIIVSMSPFQYGIDYGLIGGIQAMVGFLQVYGYEDPSLPLGWNLNATRQQLISSLMVLGAVIASGCAGPIAWQLGRKTCLWAACALLSVGNIIMMATTHIGALYAGRFILGLGNGLLMTFSQLYIQEVTPARYRGLALASFQFFTSIGTLIGTIVDNFTAKREGRSAYLIPLGLIYVVPVVICVGLIFIPESPRWLLEHDQPDKARKALAWLRPHPERVEEELSAIQAGIDQEKSLKASVSVWDMFTDPVDRRRTILSVAAINTQAASGAMFIIAYGTYFFEMAGVGNSFQNSCILTSVGVIAIILNTCIITRFGRRRLFLITGLLLCGFMQLIIAVVYTTKPGSPAASKVIVALSILYMFSYNGLIATYAWLSGGEIPSQRLRSYTFGLAASIGFIGAWLATFTAPYFINPSALNWGPRYGYIWFPSCMVAAVFIYFFLPEIKDRTLEEISEMFEAGLPARKFKGYKCVGAAAVVAAEKKEKGDEIEVSTQEVVWRDPKAASESAAVVG</sequence>
<keyword evidence="4 8" id="KW-0812">Transmembrane</keyword>
<feature type="transmembrane region" description="Helical" evidence="8">
    <location>
        <begin position="122"/>
        <end position="142"/>
    </location>
</feature>